<evidence type="ECO:0000259" key="12">
    <source>
        <dbReference type="Pfam" id="PF06814"/>
    </source>
</evidence>
<evidence type="ECO:0000256" key="2">
    <source>
        <dbReference type="ARBA" id="ARBA00022692"/>
    </source>
</evidence>
<feature type="transmembrane region" description="Helical" evidence="10">
    <location>
        <begin position="314"/>
        <end position="330"/>
    </location>
</feature>
<feature type="domain" description="GOST seven transmembrane" evidence="12">
    <location>
        <begin position="233"/>
        <end position="478"/>
    </location>
</feature>
<evidence type="ECO:0000259" key="13">
    <source>
        <dbReference type="Pfam" id="PF21901"/>
    </source>
</evidence>
<evidence type="ECO:0000313" key="15">
    <source>
        <dbReference type="RefSeq" id="XP_022332108.1"/>
    </source>
</evidence>
<proteinExistence type="inferred from homology"/>
<feature type="transmembrane region" description="Helical" evidence="10">
    <location>
        <begin position="454"/>
        <end position="471"/>
    </location>
</feature>
<dbReference type="GO" id="GO:0000139">
    <property type="term" value="C:Golgi membrane"/>
    <property type="evidence" value="ECO:0007669"/>
    <property type="project" value="UniProtKB-SubCell"/>
</dbReference>
<dbReference type="Pfam" id="PF06814">
    <property type="entry name" value="GOST_TM"/>
    <property type="match status" value="1"/>
</dbReference>
<dbReference type="OrthoDB" id="19932at2759"/>
<feature type="transmembrane region" description="Helical" evidence="10">
    <location>
        <begin position="337"/>
        <end position="354"/>
    </location>
</feature>
<keyword evidence="6 10" id="KW-0472">Membrane</keyword>
<organism evidence="14 15">
    <name type="scientific">Crassostrea virginica</name>
    <name type="common">Eastern oyster</name>
    <dbReference type="NCBI Taxonomy" id="6565"/>
    <lineage>
        <taxon>Eukaryota</taxon>
        <taxon>Metazoa</taxon>
        <taxon>Spiralia</taxon>
        <taxon>Lophotrochozoa</taxon>
        <taxon>Mollusca</taxon>
        <taxon>Bivalvia</taxon>
        <taxon>Autobranchia</taxon>
        <taxon>Pteriomorphia</taxon>
        <taxon>Ostreida</taxon>
        <taxon>Ostreoidea</taxon>
        <taxon>Ostreidae</taxon>
        <taxon>Crassostrea</taxon>
    </lineage>
</organism>
<dbReference type="InterPro" id="IPR009637">
    <property type="entry name" value="GPR107/GPR108-like"/>
</dbReference>
<feature type="transmembrane region" description="Helical" evidence="10">
    <location>
        <begin position="374"/>
        <end position="394"/>
    </location>
</feature>
<accession>A0A8B8DWW5</accession>
<feature type="chain" id="PRO_5034700802" evidence="11">
    <location>
        <begin position="17"/>
        <end position="565"/>
    </location>
</feature>
<dbReference type="KEGG" id="cvn:111129885"/>
<evidence type="ECO:0000256" key="3">
    <source>
        <dbReference type="ARBA" id="ARBA00022729"/>
    </source>
</evidence>
<dbReference type="PANTHER" id="PTHR21229:SF1">
    <property type="entry name" value="GH17801P"/>
    <property type="match status" value="1"/>
</dbReference>
<feature type="transmembrane region" description="Helical" evidence="10">
    <location>
        <begin position="268"/>
        <end position="286"/>
    </location>
</feature>
<feature type="region of interest" description="Disordered" evidence="9">
    <location>
        <begin position="145"/>
        <end position="165"/>
    </location>
</feature>
<dbReference type="InterPro" id="IPR053937">
    <property type="entry name" value="GOST_TM"/>
</dbReference>
<dbReference type="GO" id="GO:0005829">
    <property type="term" value="C:cytosol"/>
    <property type="evidence" value="ECO:0007669"/>
    <property type="project" value="GOC"/>
</dbReference>
<keyword evidence="14" id="KW-1185">Reference proteome</keyword>
<evidence type="ECO:0000256" key="5">
    <source>
        <dbReference type="ARBA" id="ARBA00023034"/>
    </source>
</evidence>
<evidence type="ECO:0000256" key="8">
    <source>
        <dbReference type="ARBA" id="ARBA00044946"/>
    </source>
</evidence>
<sequence length="565" mass="64343">MLNLLTVVLCVSGVFSISEPGVWKVLYDNKNGIYAFHKSMYKGTNIAVKVTCEPNPKETKKELLYIQWVLRYSPCAEEYNVVENDYTSQKAYLDYPDVQLYTNFQYPKVEFMKNDTIHDCQSGYFWLPSQHSAVQSLNMVLRQSNETKEKGTENDKKSKREAAIQPASRATINGSTVAPAPQPGQKDRSVFQQTWRDGYFVFVMQISSNGSLKAEVEVEMYGDYGFISAADMPLLIFYGVMGIVYIIYGLVWLVMLACSWKDLLRVQFWIGAVIVLGMLEKAVFYAEYQSLTSQGHSVRGAVIFAELVSCFKRALSRILIIIVSLGFGIVKPRLGTTFHKVVGVGALFFIFASIEGCLRQLKPREDNSSEVLLALIPLCVTDASICWWIFSSLIQTTRTLRLRRNVVKLSLYRHFTNTLIFAVLASIAFMIWSFTQHRMKTCITDWRELWVDDAFWHLLFSVILCVIMVLWRPSANNQRYAFSPLLDAADEEEEESLMNDAFDGMKMRGVKGAANGSPKNRSSVEDDLKWVEENIPTSLTDKALPSLLDSDEEMMTTRYEVNKMQ</sequence>
<evidence type="ECO:0000256" key="11">
    <source>
        <dbReference type="SAM" id="SignalP"/>
    </source>
</evidence>
<dbReference type="Proteomes" id="UP000694844">
    <property type="component" value="Chromosome 4"/>
</dbReference>
<evidence type="ECO:0000256" key="6">
    <source>
        <dbReference type="ARBA" id="ARBA00023136"/>
    </source>
</evidence>
<dbReference type="GeneID" id="111129885"/>
<dbReference type="RefSeq" id="XP_022332108.1">
    <property type="nucleotide sequence ID" value="XM_022476400.1"/>
</dbReference>
<keyword evidence="7" id="KW-0325">Glycoprotein</keyword>
<dbReference type="InterPro" id="IPR054101">
    <property type="entry name" value="TMEM87A/B_GOLD"/>
</dbReference>
<gene>
    <name evidence="15" type="primary">LOC111129885</name>
</gene>
<evidence type="ECO:0000256" key="9">
    <source>
        <dbReference type="SAM" id="MobiDB-lite"/>
    </source>
</evidence>
<feature type="transmembrane region" description="Helical" evidence="10">
    <location>
        <begin position="415"/>
        <end position="434"/>
    </location>
</feature>
<feature type="compositionally biased region" description="Basic and acidic residues" evidence="9">
    <location>
        <begin position="145"/>
        <end position="162"/>
    </location>
</feature>
<keyword evidence="4 10" id="KW-1133">Transmembrane helix</keyword>
<evidence type="ECO:0000256" key="10">
    <source>
        <dbReference type="SAM" id="Phobius"/>
    </source>
</evidence>
<dbReference type="AlphaFoldDB" id="A0A8B8DWW5"/>
<evidence type="ECO:0000313" key="14">
    <source>
        <dbReference type="Proteomes" id="UP000694844"/>
    </source>
</evidence>
<feature type="transmembrane region" description="Helical" evidence="10">
    <location>
        <begin position="235"/>
        <end position="256"/>
    </location>
</feature>
<comment type="subcellular location">
    <subcellularLocation>
        <location evidence="1">Golgi apparatus membrane</location>
        <topology evidence="1">Multi-pass membrane protein</topology>
    </subcellularLocation>
</comment>
<dbReference type="GO" id="GO:0042147">
    <property type="term" value="P:retrograde transport, endosome to Golgi"/>
    <property type="evidence" value="ECO:0007669"/>
    <property type="project" value="TreeGrafter"/>
</dbReference>
<dbReference type="PANTHER" id="PTHR21229">
    <property type="entry name" value="LUNG SEVEN TRANSMEMBRANE RECEPTOR"/>
    <property type="match status" value="1"/>
</dbReference>
<evidence type="ECO:0000256" key="7">
    <source>
        <dbReference type="ARBA" id="ARBA00023180"/>
    </source>
</evidence>
<comment type="similarity">
    <text evidence="8">Belongs to the LU7TM family. TMEM87 subfamily.</text>
</comment>
<feature type="domain" description="TMEM87A/B GOLD" evidence="13">
    <location>
        <begin position="19"/>
        <end position="206"/>
    </location>
</feature>
<reference evidence="15" key="1">
    <citation type="submission" date="2025-08" db="UniProtKB">
        <authorList>
            <consortium name="RefSeq"/>
        </authorList>
    </citation>
    <scope>IDENTIFICATION</scope>
    <source>
        <tissue evidence="15">Whole sample</tissue>
    </source>
</reference>
<protein>
    <submittedName>
        <fullName evidence="15">Transmembrane protein 87A-like</fullName>
    </submittedName>
</protein>
<keyword evidence="2 10" id="KW-0812">Transmembrane</keyword>
<keyword evidence="3 11" id="KW-0732">Signal</keyword>
<name>A0A8B8DWW5_CRAVI</name>
<dbReference type="Pfam" id="PF21901">
    <property type="entry name" value="TMEM87A-B_GOLD"/>
    <property type="match status" value="1"/>
</dbReference>
<evidence type="ECO:0000256" key="1">
    <source>
        <dbReference type="ARBA" id="ARBA00004653"/>
    </source>
</evidence>
<evidence type="ECO:0000256" key="4">
    <source>
        <dbReference type="ARBA" id="ARBA00022989"/>
    </source>
</evidence>
<feature type="signal peptide" evidence="11">
    <location>
        <begin position="1"/>
        <end position="16"/>
    </location>
</feature>
<keyword evidence="5" id="KW-0333">Golgi apparatus</keyword>